<keyword evidence="3" id="KW-0677">Repeat</keyword>
<dbReference type="GO" id="GO:0016746">
    <property type="term" value="F:acyltransferase activity"/>
    <property type="evidence" value="ECO:0007669"/>
    <property type="project" value="UniProtKB-KW"/>
</dbReference>
<comment type="caution">
    <text evidence="5">The sequence shown here is derived from an EMBL/GenBank/DDBJ whole genome shotgun (WGS) entry which is preliminary data.</text>
</comment>
<dbReference type="InterPro" id="IPR018357">
    <property type="entry name" value="Hexapep_transf_CS"/>
</dbReference>
<keyword evidence="2" id="KW-0808">Transferase</keyword>
<evidence type="ECO:0000256" key="2">
    <source>
        <dbReference type="ARBA" id="ARBA00022679"/>
    </source>
</evidence>
<evidence type="ECO:0000256" key="3">
    <source>
        <dbReference type="ARBA" id="ARBA00022737"/>
    </source>
</evidence>
<dbReference type="InterPro" id="IPR045304">
    <property type="entry name" value="LbH_SAT"/>
</dbReference>
<evidence type="ECO:0000313" key="5">
    <source>
        <dbReference type="EMBL" id="HIX80590.1"/>
    </source>
</evidence>
<dbReference type="SUPFAM" id="SSF51161">
    <property type="entry name" value="Trimeric LpxA-like enzymes"/>
    <property type="match status" value="1"/>
</dbReference>
<dbReference type="Pfam" id="PF00132">
    <property type="entry name" value="Hexapep"/>
    <property type="match status" value="1"/>
</dbReference>
<dbReference type="EMBL" id="DXET01000033">
    <property type="protein sequence ID" value="HIX80590.1"/>
    <property type="molecule type" value="Genomic_DNA"/>
</dbReference>
<dbReference type="InterPro" id="IPR001451">
    <property type="entry name" value="Hexapep"/>
</dbReference>
<evidence type="ECO:0000313" key="6">
    <source>
        <dbReference type="Proteomes" id="UP000886724"/>
    </source>
</evidence>
<reference evidence="5" key="1">
    <citation type="journal article" date="2021" name="PeerJ">
        <title>Extensive microbial diversity within the chicken gut microbiome revealed by metagenomics and culture.</title>
        <authorList>
            <person name="Gilroy R."/>
            <person name="Ravi A."/>
            <person name="Getino M."/>
            <person name="Pursley I."/>
            <person name="Horton D.L."/>
            <person name="Alikhan N.F."/>
            <person name="Baker D."/>
            <person name="Gharbi K."/>
            <person name="Hall N."/>
            <person name="Watson M."/>
            <person name="Adriaenssens E.M."/>
            <person name="Foster-Nyarko E."/>
            <person name="Jarju S."/>
            <person name="Secka A."/>
            <person name="Antonio M."/>
            <person name="Oren A."/>
            <person name="Chaudhuri R.R."/>
            <person name="La Ragione R."/>
            <person name="Hildebrand F."/>
            <person name="Pallen M.J."/>
        </authorList>
    </citation>
    <scope>NUCLEOTIDE SEQUENCE</scope>
    <source>
        <strain evidence="5">ChiGjej1B1-14440</strain>
    </source>
</reference>
<reference evidence="5" key="2">
    <citation type="submission" date="2021-04" db="EMBL/GenBank/DDBJ databases">
        <authorList>
            <person name="Gilroy R."/>
        </authorList>
    </citation>
    <scope>NUCLEOTIDE SEQUENCE</scope>
    <source>
        <strain evidence="5">ChiGjej1B1-14440</strain>
    </source>
</reference>
<accession>A0A9D2BL04</accession>
<name>A0A9D2BL04_9FIRM</name>
<keyword evidence="4" id="KW-0012">Acyltransferase</keyword>
<dbReference type="Gene3D" id="2.160.10.10">
    <property type="entry name" value="Hexapeptide repeat proteins"/>
    <property type="match status" value="1"/>
</dbReference>
<dbReference type="Proteomes" id="UP000886724">
    <property type="component" value="Unassembled WGS sequence"/>
</dbReference>
<proteinExistence type="inferred from homology"/>
<evidence type="ECO:0000256" key="4">
    <source>
        <dbReference type="ARBA" id="ARBA00023315"/>
    </source>
</evidence>
<dbReference type="InterPro" id="IPR011004">
    <property type="entry name" value="Trimer_LpxA-like_sf"/>
</dbReference>
<dbReference type="CDD" id="cd03354">
    <property type="entry name" value="LbH_SAT"/>
    <property type="match status" value="1"/>
</dbReference>
<dbReference type="AlphaFoldDB" id="A0A9D2BL04"/>
<comment type="similarity">
    <text evidence="1">Belongs to the transferase hexapeptide repeat family.</text>
</comment>
<protein>
    <submittedName>
        <fullName evidence="5">Serine acetyltransferase</fullName>
    </submittedName>
</protein>
<sequence length="166" mass="18602">MEKINYLKEDKKRYSNGRVPYFQYAFRKAQSTKIYPFKIFYLILLRIFRRINCVELPAGLKVGAGLYFGHPYCITINPKVVIGNHVNIHKGVSIGQENRGKREGVPVIGNNVWIGMNATIVGKVCIGDDVLIAPNSFVNCDVPSHSIVLGNPCIIKHSESATYGYL</sequence>
<dbReference type="PANTHER" id="PTHR42811">
    <property type="entry name" value="SERINE ACETYLTRANSFERASE"/>
    <property type="match status" value="1"/>
</dbReference>
<gene>
    <name evidence="5" type="ORF">H9980_01260</name>
</gene>
<organism evidence="5 6">
    <name type="scientific">Candidatus Erysipelatoclostridium merdavium</name>
    <dbReference type="NCBI Taxonomy" id="2838566"/>
    <lineage>
        <taxon>Bacteria</taxon>
        <taxon>Bacillati</taxon>
        <taxon>Bacillota</taxon>
        <taxon>Erysipelotrichia</taxon>
        <taxon>Erysipelotrichales</taxon>
        <taxon>Erysipelotrichales incertae sedis</taxon>
    </lineage>
</organism>
<evidence type="ECO:0000256" key="1">
    <source>
        <dbReference type="ARBA" id="ARBA00007274"/>
    </source>
</evidence>
<dbReference type="PROSITE" id="PS00101">
    <property type="entry name" value="HEXAPEP_TRANSFERASES"/>
    <property type="match status" value="1"/>
</dbReference>